<dbReference type="PIRSF" id="PIRSF005028">
    <property type="entry name" value="KhtT"/>
    <property type="match status" value="1"/>
</dbReference>
<dbReference type="OrthoDB" id="5242677at2"/>
<dbReference type="InterPro" id="IPR058776">
    <property type="entry name" value="KhtT-like_N"/>
</dbReference>
<proteinExistence type="predicted"/>
<dbReference type="InterPro" id="IPR006037">
    <property type="entry name" value="RCK_C"/>
</dbReference>
<protein>
    <submittedName>
        <fullName evidence="2">Potassium transporter TrkA</fullName>
    </submittedName>
</protein>
<dbReference type="InterPro" id="IPR026278">
    <property type="entry name" value="KhtT"/>
</dbReference>
<gene>
    <name evidence="2" type="ORF">ER308_17370</name>
</gene>
<evidence type="ECO:0000313" key="3">
    <source>
        <dbReference type="Proteomes" id="UP000291469"/>
    </source>
</evidence>
<dbReference type="SUPFAM" id="SSF116726">
    <property type="entry name" value="TrkA C-terminal domain-like"/>
    <property type="match status" value="1"/>
</dbReference>
<dbReference type="Gene3D" id="3.30.70.1450">
    <property type="entry name" value="Regulator of K+ conductance, C-terminal domain"/>
    <property type="match status" value="1"/>
</dbReference>
<evidence type="ECO:0000313" key="2">
    <source>
        <dbReference type="EMBL" id="QBI21167.1"/>
    </source>
</evidence>
<dbReference type="PANTHER" id="PTHR30445:SF8">
    <property type="entry name" value="K(+)_H(+) ANTIPORTER SUBUNIT KHTT"/>
    <property type="match status" value="1"/>
</dbReference>
<dbReference type="GO" id="GO:0006813">
    <property type="term" value="P:potassium ion transport"/>
    <property type="evidence" value="ECO:0007669"/>
    <property type="project" value="InterPro"/>
</dbReference>
<dbReference type="InterPro" id="IPR036721">
    <property type="entry name" value="RCK_C_sf"/>
</dbReference>
<keyword evidence="3" id="KW-1185">Reference proteome</keyword>
<dbReference type="RefSeq" id="WP_131156160.1">
    <property type="nucleotide sequence ID" value="NZ_CP036402.1"/>
</dbReference>
<organism evidence="2 3">
    <name type="scientific">Egibacter rhizosphaerae</name>
    <dbReference type="NCBI Taxonomy" id="1670831"/>
    <lineage>
        <taxon>Bacteria</taxon>
        <taxon>Bacillati</taxon>
        <taxon>Actinomycetota</taxon>
        <taxon>Nitriliruptoria</taxon>
        <taxon>Egibacterales</taxon>
        <taxon>Egibacteraceae</taxon>
        <taxon>Egibacter</taxon>
    </lineage>
</organism>
<dbReference type="Proteomes" id="UP000291469">
    <property type="component" value="Chromosome"/>
</dbReference>
<dbReference type="EMBL" id="CP036402">
    <property type="protein sequence ID" value="QBI21167.1"/>
    <property type="molecule type" value="Genomic_DNA"/>
</dbReference>
<sequence length="161" mass="17296">MREIEETTLPGVGVRHEFLTRGGDRVAVLNHRSGYRELLLYRHDDPDSCRAILRLDDEDSTALAELLGGPHLAPSLTAITQEVEGLVIDWVPIRGNAPCVGRPLSESRVEDRTGVSVVAALRGEEAVPAPGPDFALQQGDTLVVVGTGDGVREAAELLRGE</sequence>
<dbReference type="GO" id="GO:0008324">
    <property type="term" value="F:monoatomic cation transmembrane transporter activity"/>
    <property type="evidence" value="ECO:0007669"/>
    <property type="project" value="InterPro"/>
</dbReference>
<dbReference type="PANTHER" id="PTHR30445">
    <property type="entry name" value="K(+)_H(+) ANTIPORTER SUBUNIT KHTT"/>
    <property type="match status" value="1"/>
</dbReference>
<feature type="domain" description="RCK C-terminal" evidence="1">
    <location>
        <begin position="76"/>
        <end position="160"/>
    </location>
</feature>
<evidence type="ECO:0000259" key="1">
    <source>
        <dbReference type="PROSITE" id="PS51202"/>
    </source>
</evidence>
<dbReference type="Pfam" id="PF25991">
    <property type="entry name" value="KhtT_N"/>
    <property type="match status" value="1"/>
</dbReference>
<accession>A0A411YIZ6</accession>
<dbReference type="PROSITE" id="PS51202">
    <property type="entry name" value="RCK_C"/>
    <property type="match status" value="1"/>
</dbReference>
<reference evidence="2 3" key="1">
    <citation type="submission" date="2019-01" db="EMBL/GenBank/DDBJ databases">
        <title>Egibacter rhizosphaerae EGI 80759T.</title>
        <authorList>
            <person name="Chen D.-D."/>
            <person name="Tian Y."/>
            <person name="Jiao J.-Y."/>
            <person name="Zhang X.-T."/>
            <person name="Zhang Y.-G."/>
            <person name="Zhang Y."/>
            <person name="Xiao M."/>
            <person name="Shu W.-S."/>
            <person name="Li W.-J."/>
        </authorList>
    </citation>
    <scope>NUCLEOTIDE SEQUENCE [LARGE SCALE GENOMIC DNA]</scope>
    <source>
        <strain evidence="2 3">EGI 80759</strain>
    </source>
</reference>
<name>A0A411YIZ6_9ACTN</name>
<dbReference type="Pfam" id="PF02080">
    <property type="entry name" value="TrkA_C"/>
    <property type="match status" value="1"/>
</dbReference>
<dbReference type="KEGG" id="erz:ER308_17370"/>
<dbReference type="AlphaFoldDB" id="A0A411YIZ6"/>
<dbReference type="InterPro" id="IPR050144">
    <property type="entry name" value="AAE_transporter"/>
</dbReference>